<gene>
    <name evidence="1" type="ORF">OKA104_LOCUS52129</name>
</gene>
<reference evidence="1" key="1">
    <citation type="submission" date="2021-02" db="EMBL/GenBank/DDBJ databases">
        <authorList>
            <person name="Nowell W R."/>
        </authorList>
    </citation>
    <scope>NUCLEOTIDE SEQUENCE</scope>
</reference>
<name>A0A820PZI3_9BILA</name>
<dbReference type="Proteomes" id="UP000663881">
    <property type="component" value="Unassembled WGS sequence"/>
</dbReference>
<accession>A0A820PZI3</accession>
<proteinExistence type="predicted"/>
<protein>
    <submittedName>
        <fullName evidence="1">Uncharacterized protein</fullName>
    </submittedName>
</protein>
<evidence type="ECO:0000313" key="2">
    <source>
        <dbReference type="Proteomes" id="UP000663881"/>
    </source>
</evidence>
<dbReference type="AlphaFoldDB" id="A0A820PZI3"/>
<feature type="non-terminal residue" evidence="1">
    <location>
        <position position="1"/>
    </location>
</feature>
<dbReference type="EMBL" id="CAJOAY010029670">
    <property type="protein sequence ID" value="CAF4414179.1"/>
    <property type="molecule type" value="Genomic_DNA"/>
</dbReference>
<organism evidence="1 2">
    <name type="scientific">Adineta steineri</name>
    <dbReference type="NCBI Taxonomy" id="433720"/>
    <lineage>
        <taxon>Eukaryota</taxon>
        <taxon>Metazoa</taxon>
        <taxon>Spiralia</taxon>
        <taxon>Gnathifera</taxon>
        <taxon>Rotifera</taxon>
        <taxon>Eurotatoria</taxon>
        <taxon>Bdelloidea</taxon>
        <taxon>Adinetida</taxon>
        <taxon>Adinetidae</taxon>
        <taxon>Adineta</taxon>
    </lineage>
</organism>
<sequence>EVNLREKLLENSLKKQSRQRREHYLQLKYYSLWILLYRQRKQNHKRQLLLNTNNKRLNQFLQLRSNKKLKENNQQYNIIKNSFDQLTTDLNQIQLFIDKLNS</sequence>
<comment type="caution">
    <text evidence="1">The sequence shown here is derived from an EMBL/GenBank/DDBJ whole genome shotgun (WGS) entry which is preliminary data.</text>
</comment>
<evidence type="ECO:0000313" key="1">
    <source>
        <dbReference type="EMBL" id="CAF4414179.1"/>
    </source>
</evidence>